<keyword evidence="5" id="KW-0256">Endoplasmic reticulum</keyword>
<organism evidence="21 22">
    <name type="scientific">Mizuhopecten yessoensis</name>
    <name type="common">Japanese scallop</name>
    <name type="synonym">Patinopecten yessoensis</name>
    <dbReference type="NCBI Taxonomy" id="6573"/>
    <lineage>
        <taxon>Eukaryota</taxon>
        <taxon>Metazoa</taxon>
        <taxon>Spiralia</taxon>
        <taxon>Lophotrochozoa</taxon>
        <taxon>Mollusca</taxon>
        <taxon>Bivalvia</taxon>
        <taxon>Autobranchia</taxon>
        <taxon>Pteriomorphia</taxon>
        <taxon>Pectinida</taxon>
        <taxon>Pectinoidea</taxon>
        <taxon>Pectinidae</taxon>
        <taxon>Mizuhopecten</taxon>
    </lineage>
</organism>
<dbReference type="InterPro" id="IPR039899">
    <property type="entry name" value="BET1_SNARE"/>
</dbReference>
<evidence type="ECO:0000256" key="18">
    <source>
        <dbReference type="ARBA" id="ARBA00077825"/>
    </source>
</evidence>
<keyword evidence="10" id="KW-0175">Coiled coil</keyword>
<comment type="caution">
    <text evidence="21">The sequence shown here is derived from an EMBL/GenBank/DDBJ whole genome shotgun (WGS) entry which is preliminary data.</text>
</comment>
<dbReference type="CDD" id="cd15853">
    <property type="entry name" value="SNARE_Bet1"/>
    <property type="match status" value="1"/>
</dbReference>
<dbReference type="SMART" id="SM00397">
    <property type="entry name" value="t_SNARE"/>
    <property type="match status" value="1"/>
</dbReference>
<dbReference type="FunFam" id="1.20.5.110:FF:000026">
    <property type="entry name" value="BET1 homolog"/>
    <property type="match status" value="1"/>
</dbReference>
<dbReference type="OrthoDB" id="261831at2759"/>
<keyword evidence="3" id="KW-0597">Phosphoprotein</keyword>
<accession>A0A210PLI1</accession>
<dbReference type="AlphaFoldDB" id="A0A210PLI1"/>
<evidence type="ECO:0000256" key="4">
    <source>
        <dbReference type="ARBA" id="ARBA00022692"/>
    </source>
</evidence>
<dbReference type="PROSITE" id="PS50192">
    <property type="entry name" value="T_SNARE"/>
    <property type="match status" value="1"/>
</dbReference>
<evidence type="ECO:0000256" key="5">
    <source>
        <dbReference type="ARBA" id="ARBA00022824"/>
    </source>
</evidence>
<dbReference type="GO" id="GO:0016192">
    <property type="term" value="P:vesicle-mediated transport"/>
    <property type="evidence" value="ECO:0007669"/>
    <property type="project" value="UniProtKB-KW"/>
</dbReference>
<feature type="transmembrane region" description="Helical" evidence="19">
    <location>
        <begin position="87"/>
        <end position="106"/>
    </location>
</feature>
<proteinExistence type="inferred from homology"/>
<dbReference type="GO" id="GO:0005794">
    <property type="term" value="C:Golgi apparatus"/>
    <property type="evidence" value="ECO:0007669"/>
    <property type="project" value="UniProtKB-SubCell"/>
</dbReference>
<evidence type="ECO:0000259" key="20">
    <source>
        <dbReference type="PROSITE" id="PS50192"/>
    </source>
</evidence>
<evidence type="ECO:0000256" key="3">
    <source>
        <dbReference type="ARBA" id="ARBA00022553"/>
    </source>
</evidence>
<evidence type="ECO:0000256" key="1">
    <source>
        <dbReference type="ARBA" id="ARBA00004389"/>
    </source>
</evidence>
<reference evidence="21 22" key="1">
    <citation type="journal article" date="2017" name="Nat. Ecol. Evol.">
        <title>Scallop genome provides insights into evolution of bilaterian karyotype and development.</title>
        <authorList>
            <person name="Wang S."/>
            <person name="Zhang J."/>
            <person name="Jiao W."/>
            <person name="Li J."/>
            <person name="Xun X."/>
            <person name="Sun Y."/>
            <person name="Guo X."/>
            <person name="Huan P."/>
            <person name="Dong B."/>
            <person name="Zhang L."/>
            <person name="Hu X."/>
            <person name="Sun X."/>
            <person name="Wang J."/>
            <person name="Zhao C."/>
            <person name="Wang Y."/>
            <person name="Wang D."/>
            <person name="Huang X."/>
            <person name="Wang R."/>
            <person name="Lv J."/>
            <person name="Li Y."/>
            <person name="Zhang Z."/>
            <person name="Liu B."/>
            <person name="Lu W."/>
            <person name="Hui Y."/>
            <person name="Liang J."/>
            <person name="Zhou Z."/>
            <person name="Hou R."/>
            <person name="Li X."/>
            <person name="Liu Y."/>
            <person name="Li H."/>
            <person name="Ning X."/>
            <person name="Lin Y."/>
            <person name="Zhao L."/>
            <person name="Xing Q."/>
            <person name="Dou J."/>
            <person name="Li Y."/>
            <person name="Mao J."/>
            <person name="Guo H."/>
            <person name="Dou H."/>
            <person name="Li T."/>
            <person name="Mu C."/>
            <person name="Jiang W."/>
            <person name="Fu Q."/>
            <person name="Fu X."/>
            <person name="Miao Y."/>
            <person name="Liu J."/>
            <person name="Yu Q."/>
            <person name="Li R."/>
            <person name="Liao H."/>
            <person name="Li X."/>
            <person name="Kong Y."/>
            <person name="Jiang Z."/>
            <person name="Chourrout D."/>
            <person name="Li R."/>
            <person name="Bao Z."/>
        </authorList>
    </citation>
    <scope>NUCLEOTIDE SEQUENCE [LARGE SCALE GENOMIC DNA]</scope>
    <source>
        <strain evidence="21 22">PY_sf001</strain>
    </source>
</reference>
<dbReference type="Gene3D" id="1.20.5.110">
    <property type="match status" value="1"/>
</dbReference>
<dbReference type="STRING" id="6573.A0A210PLI1"/>
<evidence type="ECO:0000256" key="11">
    <source>
        <dbReference type="ARBA" id="ARBA00023136"/>
    </source>
</evidence>
<dbReference type="EMBL" id="NEDP02005591">
    <property type="protein sequence ID" value="OWF37324.1"/>
    <property type="molecule type" value="Genomic_DNA"/>
</dbReference>
<sequence length="109" mass="12709">MRRAHMGNDQPYKPTAQMLEAENQHMEDQLSSKVKALKSLTIDMGNEVREQNKFLTEMDDDFDKSGGLLKSSMGRLKDIASKGGPRLWCYMFLFILFVIFICWVIIRFR</sequence>
<keyword evidence="7" id="KW-0653">Protein transport</keyword>
<keyword evidence="22" id="KW-1185">Reference proteome</keyword>
<evidence type="ECO:0000256" key="9">
    <source>
        <dbReference type="ARBA" id="ARBA00023034"/>
    </source>
</evidence>
<evidence type="ECO:0000256" key="19">
    <source>
        <dbReference type="SAM" id="Phobius"/>
    </source>
</evidence>
<evidence type="ECO:0000256" key="17">
    <source>
        <dbReference type="ARBA" id="ARBA00071590"/>
    </source>
</evidence>
<comment type="subunit">
    <text evidence="16">Interacts with SNARE complex members GOSR2, SEC22B and STX5. Interacts with LMAN1/ERGIC53. Interacts with STX17.</text>
</comment>
<dbReference type="Proteomes" id="UP000242188">
    <property type="component" value="Unassembled WGS sequence"/>
</dbReference>
<evidence type="ECO:0000256" key="15">
    <source>
        <dbReference type="ARBA" id="ARBA00054011"/>
    </source>
</evidence>
<evidence type="ECO:0000256" key="16">
    <source>
        <dbReference type="ARBA" id="ARBA00063965"/>
    </source>
</evidence>
<keyword evidence="9" id="KW-0333">Golgi apparatus</keyword>
<dbReference type="PANTHER" id="PTHR12791">
    <property type="entry name" value="GOLGI SNARE BET1-RELATED"/>
    <property type="match status" value="1"/>
</dbReference>
<gene>
    <name evidence="21" type="ORF">KP79_PYT18383</name>
</gene>
<dbReference type="GO" id="GO:0015031">
    <property type="term" value="P:protein transport"/>
    <property type="evidence" value="ECO:0007669"/>
    <property type="project" value="UniProtKB-KW"/>
</dbReference>
<evidence type="ECO:0000256" key="2">
    <source>
        <dbReference type="ARBA" id="ARBA00022448"/>
    </source>
</evidence>
<feature type="domain" description="T-SNARE coiled-coil homology" evidence="20">
    <location>
        <begin position="17"/>
        <end position="79"/>
    </location>
</feature>
<evidence type="ECO:0000313" key="22">
    <source>
        <dbReference type="Proteomes" id="UP000242188"/>
    </source>
</evidence>
<name>A0A210PLI1_MIZYE</name>
<comment type="similarity">
    <text evidence="13">Belongs to the BET1 family.</text>
</comment>
<evidence type="ECO:0000256" key="6">
    <source>
        <dbReference type="ARBA" id="ARBA00022892"/>
    </source>
</evidence>
<evidence type="ECO:0000256" key="7">
    <source>
        <dbReference type="ARBA" id="ARBA00022927"/>
    </source>
</evidence>
<comment type="subcellular location">
    <subcellularLocation>
        <location evidence="14">Endomembrane system</location>
        <topology evidence="14">Single-pass type IV membrane protein</topology>
    </subcellularLocation>
    <subcellularLocation>
        <location evidence="1">Endoplasmic reticulum membrane</location>
        <topology evidence="1">Single-pass membrane protein</topology>
    </subcellularLocation>
    <subcellularLocation>
        <location evidence="12">Golgi apparatus</location>
        <location evidence="12">cis-Golgi network membrane</location>
    </subcellularLocation>
</comment>
<keyword evidence="11 19" id="KW-0472">Membrane</keyword>
<keyword evidence="6" id="KW-0931">ER-Golgi transport</keyword>
<comment type="function">
    <text evidence="15">Required for vesicular transport from the ER to the Golgi complex. Functions as a SNARE involved in the docking process of ER-derived vesicles with the cis-Golgi membrane.</text>
</comment>
<evidence type="ECO:0000256" key="14">
    <source>
        <dbReference type="ARBA" id="ARBA00046280"/>
    </source>
</evidence>
<evidence type="ECO:0000313" key="21">
    <source>
        <dbReference type="EMBL" id="OWF37324.1"/>
    </source>
</evidence>
<keyword evidence="4 19" id="KW-0812">Transmembrane</keyword>
<evidence type="ECO:0000256" key="12">
    <source>
        <dbReference type="ARBA" id="ARBA00024188"/>
    </source>
</evidence>
<keyword evidence="2" id="KW-0813">Transport</keyword>
<evidence type="ECO:0000256" key="10">
    <source>
        <dbReference type="ARBA" id="ARBA00023054"/>
    </source>
</evidence>
<keyword evidence="8 19" id="KW-1133">Transmembrane helix</keyword>
<evidence type="ECO:0000256" key="8">
    <source>
        <dbReference type="ARBA" id="ARBA00022989"/>
    </source>
</evidence>
<evidence type="ECO:0000256" key="13">
    <source>
        <dbReference type="ARBA" id="ARBA00037962"/>
    </source>
</evidence>
<dbReference type="SUPFAM" id="SSF58038">
    <property type="entry name" value="SNARE fusion complex"/>
    <property type="match status" value="1"/>
</dbReference>
<dbReference type="InterPro" id="IPR000727">
    <property type="entry name" value="T_SNARE_dom"/>
</dbReference>
<dbReference type="GO" id="GO:0005789">
    <property type="term" value="C:endoplasmic reticulum membrane"/>
    <property type="evidence" value="ECO:0007669"/>
    <property type="project" value="UniProtKB-SubCell"/>
</dbReference>
<protein>
    <recommendedName>
        <fullName evidence="17">BET1 homolog</fullName>
    </recommendedName>
    <alternativeName>
        <fullName evidence="18">Golgi vesicular membrane-trafficking protein p18</fullName>
    </alternativeName>
</protein>